<evidence type="ECO:0000256" key="1">
    <source>
        <dbReference type="ARBA" id="ARBA00005564"/>
    </source>
</evidence>
<dbReference type="PANTHER" id="PTHR30344:SF1">
    <property type="entry name" value="6-PHOSPHOGLUCONOLACTONASE"/>
    <property type="match status" value="1"/>
</dbReference>
<evidence type="ECO:0000313" key="3">
    <source>
        <dbReference type="Proteomes" id="UP000277864"/>
    </source>
</evidence>
<name>A0A3R9YK36_9ENTE</name>
<dbReference type="Gene3D" id="2.130.10.10">
    <property type="entry name" value="YVTN repeat-like/Quinoprotein amine dehydrogenase"/>
    <property type="match status" value="1"/>
</dbReference>
<keyword evidence="3" id="KW-1185">Reference proteome</keyword>
<dbReference type="SUPFAM" id="SSF51004">
    <property type="entry name" value="C-terminal (heme d1) domain of cytochrome cd1-nitrite reductase"/>
    <property type="match status" value="1"/>
</dbReference>
<dbReference type="Proteomes" id="UP000277864">
    <property type="component" value="Unassembled WGS sequence"/>
</dbReference>
<dbReference type="OrthoDB" id="9790815at2"/>
<evidence type="ECO:0000313" key="2">
    <source>
        <dbReference type="EMBL" id="RST89574.1"/>
    </source>
</evidence>
<dbReference type="EMBL" id="PXZH01000001">
    <property type="protein sequence ID" value="RST89574.1"/>
    <property type="molecule type" value="Genomic_DNA"/>
</dbReference>
<dbReference type="GO" id="GO:0017057">
    <property type="term" value="F:6-phosphogluconolactonase activity"/>
    <property type="evidence" value="ECO:0007669"/>
    <property type="project" value="TreeGrafter"/>
</dbReference>
<dbReference type="PANTHER" id="PTHR30344">
    <property type="entry name" value="6-PHOSPHOGLUCONOLACTONASE-RELATED"/>
    <property type="match status" value="1"/>
</dbReference>
<evidence type="ECO:0008006" key="4">
    <source>
        <dbReference type="Google" id="ProtNLM"/>
    </source>
</evidence>
<gene>
    <name evidence="2" type="ORF">C7P63_00385</name>
</gene>
<dbReference type="Pfam" id="PF10282">
    <property type="entry name" value="Lactonase"/>
    <property type="match status" value="1"/>
</dbReference>
<comment type="similarity">
    <text evidence="1">Belongs to the cycloisomerase 2 family.</text>
</comment>
<sequence>MMIEKIMLGSYTRRTSQGIYQALLDTTQKKVTDVTLILPENNPTYLATSHQHCLYTVTKDGENGGIAAYQFQKEGYHFINKVTTKGAPPCYVSVDNKRQVVFSANYHTGDIKVYQILENGGIVLRDTVEHTGNGPHPNQSSSHAHYIDLTPDGNIIVCDLGTDKIYLYDLTADLTFKQLSVTSVTPGSGPRHILCHPTLPFFYVIGELNNSVTCLAYDKEQATLTVKEQYANLSDAAEDASGGAIRMSQDGKFLYTSTRGADVITVFSIQPDGTLSLIQRLSSEGKTPRDFNLTHEDLFLLVGHQDSDNLTLFERNSQTGKLTLCQTDIEAPECVCVLPS</sequence>
<dbReference type="InterPro" id="IPR050282">
    <property type="entry name" value="Cycloisomerase_2"/>
</dbReference>
<dbReference type="GO" id="GO:0005829">
    <property type="term" value="C:cytosol"/>
    <property type="evidence" value="ECO:0007669"/>
    <property type="project" value="TreeGrafter"/>
</dbReference>
<proteinExistence type="inferred from homology"/>
<dbReference type="InterPro" id="IPR015943">
    <property type="entry name" value="WD40/YVTN_repeat-like_dom_sf"/>
</dbReference>
<protein>
    <recommendedName>
        <fullName evidence="4">6-phosphogluconolactonase</fullName>
    </recommendedName>
</protein>
<dbReference type="InterPro" id="IPR019405">
    <property type="entry name" value="Lactonase_7-beta_prop"/>
</dbReference>
<accession>A0A3R9YK36</accession>
<dbReference type="AlphaFoldDB" id="A0A3R9YK36"/>
<reference evidence="2 3" key="1">
    <citation type="submission" date="2018-03" db="EMBL/GenBank/DDBJ databases">
        <authorList>
            <person name="Gulvik C.A."/>
        </authorList>
    </citation>
    <scope>NUCLEOTIDE SEQUENCE [LARGE SCALE GENOMIC DNA]</scope>
    <source>
        <strain evidence="2 3">JCM 31581</strain>
    </source>
</reference>
<organism evidence="2 3">
    <name type="scientific">Vagococcus humatus</name>
    <dbReference type="NCBI Taxonomy" id="1889241"/>
    <lineage>
        <taxon>Bacteria</taxon>
        <taxon>Bacillati</taxon>
        <taxon>Bacillota</taxon>
        <taxon>Bacilli</taxon>
        <taxon>Lactobacillales</taxon>
        <taxon>Enterococcaceae</taxon>
        <taxon>Vagococcus</taxon>
    </lineage>
</organism>
<dbReference type="InterPro" id="IPR011048">
    <property type="entry name" value="Haem_d1_sf"/>
</dbReference>
<comment type="caution">
    <text evidence="2">The sequence shown here is derived from an EMBL/GenBank/DDBJ whole genome shotgun (WGS) entry which is preliminary data.</text>
</comment>